<dbReference type="RefSeq" id="WP_344985071.1">
    <property type="nucleotide sequence ID" value="NZ_BAAAXV010000001.1"/>
</dbReference>
<evidence type="ECO:0000313" key="3">
    <source>
        <dbReference type="Proteomes" id="UP001589532"/>
    </source>
</evidence>
<protein>
    <recommendedName>
        <fullName evidence="4">Alpha/beta hydrolase</fullName>
    </recommendedName>
</protein>
<evidence type="ECO:0008006" key="4">
    <source>
        <dbReference type="Google" id="ProtNLM"/>
    </source>
</evidence>
<keyword evidence="3" id="KW-1185">Reference proteome</keyword>
<reference evidence="2 3" key="1">
    <citation type="submission" date="2024-09" db="EMBL/GenBank/DDBJ databases">
        <authorList>
            <person name="Sun Q."/>
            <person name="Mori K."/>
        </authorList>
    </citation>
    <scope>NUCLEOTIDE SEQUENCE [LARGE SCALE GENOMIC DNA]</scope>
    <source>
        <strain evidence="2 3">JCM 3143</strain>
    </source>
</reference>
<feature type="signal peptide" evidence="1">
    <location>
        <begin position="1"/>
        <end position="24"/>
    </location>
</feature>
<proteinExistence type="predicted"/>
<sequence length="484" mass="52024">MGKAQRVTILVTAVLAAAAAVSQAATGGAAAALPQWQDCGDGLRCAKLSVPVDWARPHAARTEIDLALMPAQDPAHSFGALVVNTGYGPTIEAVRAQPDTVSELTRWFDVVLVEPRGLGDRGSAAMVRCSVAQPDPLRLLLAPGKAAWRSYARDNAAYDRSCRDAAGPGYVGLTSWQVAHDLDALREALGEPRLRYFGSSYGAVYGQAYLELFPHRAGRMYLEGGFDHTEPGLERRLTAEARADERRLIAFRDWCRSSLVCSLHDDDAVSVLDALRRSTPLSAGPGHTVKIRRLLAAVNAGLAPQHWPELARALSAAREGDASTLAAMATVTAPTPPGTVTGSMFCHDFMPAVPSYRRFLAMESRLREVAPRVGWMAGRYEVARCLGIPRQGAPSWPPHVPDVRNGRPVLVGAGRLDPSAQPPGEIPGARVLWHGDGPGAYLLQGVDKLRATCLRTHVHDYLVNGVLPEKDTFCPKELSAGMYS</sequence>
<comment type="caution">
    <text evidence="2">The sequence shown here is derived from an EMBL/GenBank/DDBJ whole genome shotgun (WGS) entry which is preliminary data.</text>
</comment>
<name>A0ABV5S933_9ACTN</name>
<dbReference type="SUPFAM" id="SSF53474">
    <property type="entry name" value="alpha/beta-Hydrolases"/>
    <property type="match status" value="1"/>
</dbReference>
<feature type="chain" id="PRO_5045848008" description="Alpha/beta hydrolase" evidence="1">
    <location>
        <begin position="25"/>
        <end position="484"/>
    </location>
</feature>
<accession>A0ABV5S933</accession>
<organism evidence="2 3">
    <name type="scientific">Nonomuraea helvata</name>
    <dbReference type="NCBI Taxonomy" id="37484"/>
    <lineage>
        <taxon>Bacteria</taxon>
        <taxon>Bacillati</taxon>
        <taxon>Actinomycetota</taxon>
        <taxon>Actinomycetes</taxon>
        <taxon>Streptosporangiales</taxon>
        <taxon>Streptosporangiaceae</taxon>
        <taxon>Nonomuraea</taxon>
    </lineage>
</organism>
<dbReference type="Proteomes" id="UP001589532">
    <property type="component" value="Unassembled WGS sequence"/>
</dbReference>
<evidence type="ECO:0000256" key="1">
    <source>
        <dbReference type="SAM" id="SignalP"/>
    </source>
</evidence>
<keyword evidence="1" id="KW-0732">Signal</keyword>
<dbReference type="Gene3D" id="3.40.50.1820">
    <property type="entry name" value="alpha/beta hydrolase"/>
    <property type="match status" value="1"/>
</dbReference>
<dbReference type="InterPro" id="IPR029058">
    <property type="entry name" value="AB_hydrolase_fold"/>
</dbReference>
<evidence type="ECO:0000313" key="2">
    <source>
        <dbReference type="EMBL" id="MFB9628172.1"/>
    </source>
</evidence>
<gene>
    <name evidence="2" type="ORF">ACFFSA_34235</name>
</gene>
<dbReference type="EMBL" id="JBHMBW010000039">
    <property type="protein sequence ID" value="MFB9628172.1"/>
    <property type="molecule type" value="Genomic_DNA"/>
</dbReference>